<accession>A0ABX1GGX6</accession>
<comment type="caution">
    <text evidence="1">The sequence shown here is derived from an EMBL/GenBank/DDBJ whole genome shotgun (WGS) entry which is preliminary data.</text>
</comment>
<dbReference type="InterPro" id="IPR019934">
    <property type="entry name" value="CHP03545"/>
</dbReference>
<name>A0ABX1GGX6_9GAMM</name>
<dbReference type="EMBL" id="JAAWWK010000005">
    <property type="protein sequence ID" value="NKI18467.1"/>
    <property type="molecule type" value="Genomic_DNA"/>
</dbReference>
<keyword evidence="2" id="KW-1185">Reference proteome</keyword>
<evidence type="ECO:0000313" key="1">
    <source>
        <dbReference type="EMBL" id="NKI18467.1"/>
    </source>
</evidence>
<dbReference type="NCBIfam" id="TIGR03545">
    <property type="entry name" value="TIGR03545 family protein"/>
    <property type="match status" value="1"/>
</dbReference>
<dbReference type="Proteomes" id="UP000765845">
    <property type="component" value="Unassembled WGS sequence"/>
</dbReference>
<organism evidence="1 2">
    <name type="scientific">Spongiibacter thalassae</name>
    <dbReference type="NCBI Taxonomy" id="2721624"/>
    <lineage>
        <taxon>Bacteria</taxon>
        <taxon>Pseudomonadati</taxon>
        <taxon>Pseudomonadota</taxon>
        <taxon>Gammaproteobacteria</taxon>
        <taxon>Cellvibrionales</taxon>
        <taxon>Spongiibacteraceae</taxon>
        <taxon>Spongiibacter</taxon>
    </lineage>
</organism>
<proteinExistence type="predicted"/>
<reference evidence="1 2" key="1">
    <citation type="submission" date="2020-04" db="EMBL/GenBank/DDBJ databases">
        <authorList>
            <person name="Yoon J."/>
        </authorList>
    </citation>
    <scope>NUCLEOTIDE SEQUENCE [LARGE SCALE GENOMIC DNA]</scope>
    <source>
        <strain evidence="1 2">KMU-166</strain>
    </source>
</reference>
<sequence>MLKRIMKGVGILLLIVIATVVFALEPIAKWAIESEGSKAVGARVNVDSVDIAFYPTHVALHGVTVANPKEPMRNLLESATISADVDARALIKQQLIADQVLLSGMQLNTARSTPGTLDGSMPPPPPESDSAMPGIALPDASAVIAEEQAIIEAEVAEIEQGFAALQEKWSTNSKSLPEESNIDGYKARWEALKRRNKFERLVGAKELRDDIKGELKQYEGFNSELQADIATAKALASRAANLPSAQSRRIAAKYGLDQGSEGMLRFLLGDDATNLVQRGLTLYKQTMGDMAVREEQPAASEGGELPVKLLIREVLIDGYQVIGEQKLAYTGEILNITDQQDFWDKPTTLKVTGGVEEQAQLFIDGLFDQRNGDLKSTFNMALKQLALAGISLSQSPNLPLQLERGIADISANFGINGDSLSGSVEGLVNQASLLVKNAAEENATAKSLASALEGVSKLVMDMNVNGSVDDPIIKLKSNLDRILGDVLGAELKARVKEWEGEMKTELQAKYGDKLSGLQEKKELLGSYQSLLGDREAALQALMKELLKS</sequence>
<dbReference type="RefSeq" id="WP_168451003.1">
    <property type="nucleotide sequence ID" value="NZ_JAAWWK010000005.1"/>
</dbReference>
<gene>
    <name evidence="1" type="ORF">HCU74_13710</name>
</gene>
<protein>
    <submittedName>
        <fullName evidence="1">TIGR03545 family protein</fullName>
    </submittedName>
</protein>
<evidence type="ECO:0000313" key="2">
    <source>
        <dbReference type="Proteomes" id="UP000765845"/>
    </source>
</evidence>